<protein>
    <recommendedName>
        <fullName evidence="5">DNA endonuclease activator Ctp1 C-terminal domain-containing protein</fullName>
    </recommendedName>
</protein>
<evidence type="ECO:0008006" key="5">
    <source>
        <dbReference type="Google" id="ProtNLM"/>
    </source>
</evidence>
<keyword evidence="1" id="KW-0175">Coiled coil</keyword>
<gene>
    <name evidence="3" type="ORF">PACTADRAFT_4338</name>
</gene>
<feature type="coiled-coil region" evidence="1">
    <location>
        <begin position="31"/>
        <end position="65"/>
    </location>
</feature>
<feature type="region of interest" description="Disordered" evidence="2">
    <location>
        <begin position="307"/>
        <end position="347"/>
    </location>
</feature>
<evidence type="ECO:0000313" key="4">
    <source>
        <dbReference type="Proteomes" id="UP000094236"/>
    </source>
</evidence>
<feature type="compositionally biased region" description="Basic and acidic residues" evidence="2">
    <location>
        <begin position="509"/>
        <end position="521"/>
    </location>
</feature>
<evidence type="ECO:0000256" key="1">
    <source>
        <dbReference type="SAM" id="Coils"/>
    </source>
</evidence>
<dbReference type="STRING" id="669874.A0A1E4TRM2"/>
<sequence length="653" mass="75662">MNKENSDSPLNGFLLWAADAEKYFKEKDKKYQDLLESHKAILEKIKRLEKTNEKLEIKLRQSANGSKISSYAASFNALNEKYLQEVKSHKNDNDNNGKLISSLKAQIANLTNNKSSKNSNSNSTTQHNIFDLINSKERGNSQASSNTENKQNNNTSADLGSLDFLKNHEGQVENIEENKENIDLDFMNKNSSTQENNYFMSPTQYSSDVESQEEQNNKHVHQKTIFNTERKSRAENSEFKVPFNRRDSFNFQTSDESNSSLPIFPASIDMEMDAKLDHVRESDTENREYSVKTDDSYDFRDVEESQEIELLSSPMKTKKNHTEKPRIEENTEDERKGTPLQDSFIDDSQDDFSEITNCLPTPATDNLKKDTNVLLAKNKDINATSKTHDQKIKKLTKQSDLLLTPDNHYITPSKRRKNNNNHMSETVDLSWNFLKTREWILEDFQPNPFVNNGLDIAYTGTVRGKNRQTEFFKHFNHNKKDQHCKCPQCLKFSEAIGPMPETSGGIRWDNNEKKKKNDDNLMSRFRPNNNDPRIGYYTKHGISRTNIWDRPVSPPGFHRSDFPSTPEIKEYKKKSAMLKKAKMLDRLRDAVLNTSLIDNKIEQIGRFIFKDSTFNDIVKNGCFTIDEKLFLELEALQEQFVKEQREKMKNIKV</sequence>
<feature type="region of interest" description="Disordered" evidence="2">
    <location>
        <begin position="501"/>
        <end position="530"/>
    </location>
</feature>
<feature type="region of interest" description="Disordered" evidence="2">
    <location>
        <begin position="138"/>
        <end position="161"/>
    </location>
</feature>
<dbReference type="OrthoDB" id="4097044at2759"/>
<evidence type="ECO:0000313" key="3">
    <source>
        <dbReference type="EMBL" id="ODV94396.1"/>
    </source>
</evidence>
<feature type="compositionally biased region" description="Basic and acidic residues" evidence="2">
    <location>
        <begin position="320"/>
        <end position="337"/>
    </location>
</feature>
<dbReference type="Proteomes" id="UP000094236">
    <property type="component" value="Unassembled WGS sequence"/>
</dbReference>
<dbReference type="AlphaFoldDB" id="A0A1E4TRM2"/>
<accession>A0A1E4TRM2</accession>
<proteinExistence type="predicted"/>
<reference evidence="4" key="1">
    <citation type="submission" date="2016-05" db="EMBL/GenBank/DDBJ databases">
        <title>Comparative genomics of biotechnologically important yeasts.</title>
        <authorList>
            <consortium name="DOE Joint Genome Institute"/>
            <person name="Riley R."/>
            <person name="Haridas S."/>
            <person name="Wolfe K.H."/>
            <person name="Lopes M.R."/>
            <person name="Hittinger C.T."/>
            <person name="Goker M."/>
            <person name="Salamov A."/>
            <person name="Wisecaver J."/>
            <person name="Long T.M."/>
            <person name="Aerts A.L."/>
            <person name="Barry K."/>
            <person name="Choi C."/>
            <person name="Clum A."/>
            <person name="Coughlan A.Y."/>
            <person name="Deshpande S."/>
            <person name="Douglass A.P."/>
            <person name="Hanson S.J."/>
            <person name="Klenk H.-P."/>
            <person name="Labutti K."/>
            <person name="Lapidus A."/>
            <person name="Lindquist E."/>
            <person name="Lipzen A."/>
            <person name="Meier-Kolthoff J.P."/>
            <person name="Ohm R.A."/>
            <person name="Otillar R.P."/>
            <person name="Pangilinan J."/>
            <person name="Peng Y."/>
            <person name="Rokas A."/>
            <person name="Rosa C.A."/>
            <person name="Scheuner C."/>
            <person name="Sibirny A.A."/>
            <person name="Slot J.C."/>
            <person name="Stielow J.B."/>
            <person name="Sun H."/>
            <person name="Kurtzman C.P."/>
            <person name="Blackwell M."/>
            <person name="Grigoriev I.V."/>
            <person name="Jeffries T.W."/>
        </authorList>
    </citation>
    <scope>NUCLEOTIDE SEQUENCE [LARGE SCALE GENOMIC DNA]</scope>
    <source>
        <strain evidence="4">NRRL Y-2460</strain>
    </source>
</reference>
<keyword evidence="4" id="KW-1185">Reference proteome</keyword>
<feature type="compositionally biased region" description="Polar residues" evidence="2">
    <location>
        <begin position="140"/>
        <end position="158"/>
    </location>
</feature>
<organism evidence="3 4">
    <name type="scientific">Pachysolen tannophilus NRRL Y-2460</name>
    <dbReference type="NCBI Taxonomy" id="669874"/>
    <lineage>
        <taxon>Eukaryota</taxon>
        <taxon>Fungi</taxon>
        <taxon>Dikarya</taxon>
        <taxon>Ascomycota</taxon>
        <taxon>Saccharomycotina</taxon>
        <taxon>Pichiomycetes</taxon>
        <taxon>Pachysolenaceae</taxon>
        <taxon>Pachysolen</taxon>
    </lineage>
</organism>
<evidence type="ECO:0000256" key="2">
    <source>
        <dbReference type="SAM" id="MobiDB-lite"/>
    </source>
</evidence>
<name>A0A1E4TRM2_PACTA</name>
<dbReference type="EMBL" id="KV454016">
    <property type="protein sequence ID" value="ODV94396.1"/>
    <property type="molecule type" value="Genomic_DNA"/>
</dbReference>